<dbReference type="Pfam" id="PF00646">
    <property type="entry name" value="F-box"/>
    <property type="match status" value="2"/>
</dbReference>
<dbReference type="InterPro" id="IPR050232">
    <property type="entry name" value="FBL13/AtMIF1-like"/>
</dbReference>
<accession>A0ABQ8DDT3</accession>
<organism evidence="3 4">
    <name type="scientific">Brassica napus</name>
    <name type="common">Rape</name>
    <dbReference type="NCBI Taxonomy" id="3708"/>
    <lineage>
        <taxon>Eukaryota</taxon>
        <taxon>Viridiplantae</taxon>
        <taxon>Streptophyta</taxon>
        <taxon>Embryophyta</taxon>
        <taxon>Tracheophyta</taxon>
        <taxon>Spermatophyta</taxon>
        <taxon>Magnoliopsida</taxon>
        <taxon>eudicotyledons</taxon>
        <taxon>Gunneridae</taxon>
        <taxon>Pentapetalae</taxon>
        <taxon>rosids</taxon>
        <taxon>malvids</taxon>
        <taxon>Brassicales</taxon>
        <taxon>Brassicaceae</taxon>
        <taxon>Brassiceae</taxon>
        <taxon>Brassica</taxon>
    </lineage>
</organism>
<reference evidence="3 4" key="1">
    <citation type="submission" date="2021-05" db="EMBL/GenBank/DDBJ databases">
        <title>Genome Assembly of Synthetic Allotetraploid Brassica napus Reveals Homoeologous Exchanges between Subgenomes.</title>
        <authorList>
            <person name="Davis J.T."/>
        </authorList>
    </citation>
    <scope>NUCLEOTIDE SEQUENCE [LARGE SCALE GENOMIC DNA]</scope>
    <source>
        <strain evidence="4">cv. Da-Ae</strain>
        <tissue evidence="3">Seedling</tissue>
    </source>
</reference>
<evidence type="ECO:0000313" key="3">
    <source>
        <dbReference type="EMBL" id="KAH0927534.1"/>
    </source>
</evidence>
<dbReference type="InterPro" id="IPR055411">
    <property type="entry name" value="LRR_FXL15/At3g58940/PEG3-like"/>
</dbReference>
<dbReference type="Pfam" id="PF24758">
    <property type="entry name" value="LRR_At5g56370"/>
    <property type="match status" value="2"/>
</dbReference>
<proteinExistence type="predicted"/>
<dbReference type="PANTHER" id="PTHR31900:SF34">
    <property type="entry name" value="EMB|CAB62440.1-RELATED"/>
    <property type="match status" value="1"/>
</dbReference>
<protein>
    <recommendedName>
        <fullName evidence="5">FBD domain-containing protein</fullName>
    </recommendedName>
</protein>
<feature type="domain" description="F-box" evidence="1">
    <location>
        <begin position="540"/>
        <end position="579"/>
    </location>
</feature>
<dbReference type="InterPro" id="IPR001810">
    <property type="entry name" value="F-box_dom"/>
</dbReference>
<dbReference type="SUPFAM" id="SSF81383">
    <property type="entry name" value="F-box domain"/>
    <property type="match status" value="2"/>
</dbReference>
<feature type="domain" description="FBD" evidence="2">
    <location>
        <begin position="880"/>
        <end position="952"/>
    </location>
</feature>
<name>A0ABQ8DDT3_BRANA</name>
<feature type="domain" description="FBD" evidence="2">
    <location>
        <begin position="350"/>
        <end position="416"/>
    </location>
</feature>
<dbReference type="CDD" id="cd22160">
    <property type="entry name" value="F-box_AtFBL13-like"/>
    <property type="match status" value="1"/>
</dbReference>
<dbReference type="SUPFAM" id="SSF52058">
    <property type="entry name" value="L domain-like"/>
    <property type="match status" value="1"/>
</dbReference>
<comment type="caution">
    <text evidence="3">The sequence shown here is derived from an EMBL/GenBank/DDBJ whole genome shotgun (WGS) entry which is preliminary data.</text>
</comment>
<dbReference type="PANTHER" id="PTHR31900">
    <property type="entry name" value="F-BOX/RNI SUPERFAMILY PROTEIN-RELATED"/>
    <property type="match status" value="1"/>
</dbReference>
<gene>
    <name evidence="3" type="ORF">HID58_019790</name>
</gene>
<evidence type="ECO:0000259" key="1">
    <source>
        <dbReference type="SMART" id="SM00256"/>
    </source>
</evidence>
<dbReference type="SMART" id="SM00256">
    <property type="entry name" value="FBOX"/>
    <property type="match status" value="2"/>
</dbReference>
<evidence type="ECO:0008006" key="5">
    <source>
        <dbReference type="Google" id="ProtNLM"/>
    </source>
</evidence>
<dbReference type="InterPro" id="IPR006566">
    <property type="entry name" value="FBD"/>
</dbReference>
<evidence type="ECO:0000313" key="4">
    <source>
        <dbReference type="Proteomes" id="UP000824890"/>
    </source>
</evidence>
<sequence length="953" mass="109905">MSCEDRISALHDDLLLKILSEIPTKDVVTTMVLSKRWSLVWTMVPKLEYKDTRKEGDKSVWYLLDKSLQLHKATVLESLHIQVERQFCDDTDVGKCVSYAVDHKVRELALILPSQPKILQLPSNVYTSKTLVKLTLSCRTLVVDVPSLPCLPSLLTLVLLNVVYKDQNSHVRLLSNCPALRHLEVQRNKSDNVTRFIVKVPSLKSFTYMQIDERAARSFVLDSPGLRLLTLGDPYGDLDSIQNMPHLEWATVCHFLPYPNDNKFLRSFSSVRILWLTLTEVACCSAIQFPQLMKFTLHLHCLDDLDCSLEPLLLFLHNSPVLKVLMINYAVAIRFQDLPISWNKPSSVPVCLLSHLEIFVWTEFGGKRQEREFVAYILANSKCLKTVRTSPSYYLKEKEKEKKMEEFKSMYRLHLRCLDDYLECSLEPLMLFLHNSPMLKFIRIDYDVALGCKDLPLSWNQQSSVPGYACCPVLRSLCGKVLEEEEDKRENVWQTQSVLKTARISPICYYNLEKKEKIFIPFVLRENKKKMSCEDKISALHDDLLLKILSQVPTKDVVTTMILSKRWGLVWTMVPKLEYKDTWKEGEKSIWRLLEKSLQLHKAPVLESLNIQVECQFCDDADVVKCVSYAVDHKVRELALILPSQPKILQLASNVYTSKTLVKLTLSCRTLVVDVPSLPCLPSLQRLALLSVVYKDEKSHVRLLSNCPALTHLEVFRNLSDNVTRFIVKVSSLKSFRYTQHKRAPSRSLVLDSPGLRRLNLSDPHGDLDSIQNMPHLDWAYVLHFVPNPKDKKFLRSFSSVKVLRLSLRNVECCSTIKFSRLMKVTLHLYCFDDFMCSLEPLLLFLHNSPILKVLEINYDVALCSNGVPLSWNRPSSVPVCLLSHLEIFVWKEFAGRRQERAFVAYILANSKRLKTAEFSPRYNLYEKEKEKMMELLKSMYRASASSQLDFLI</sequence>
<feature type="domain" description="F-box" evidence="1">
    <location>
        <begin position="10"/>
        <end position="49"/>
    </location>
</feature>
<dbReference type="InterPro" id="IPR053781">
    <property type="entry name" value="F-box_AtFBL13-like"/>
</dbReference>
<dbReference type="SMART" id="SM00579">
    <property type="entry name" value="FBD"/>
    <property type="match status" value="2"/>
</dbReference>
<dbReference type="EMBL" id="JAGKQM010000005">
    <property type="protein sequence ID" value="KAH0927534.1"/>
    <property type="molecule type" value="Genomic_DNA"/>
</dbReference>
<keyword evidence="4" id="KW-1185">Reference proteome</keyword>
<dbReference type="Proteomes" id="UP000824890">
    <property type="component" value="Unassembled WGS sequence"/>
</dbReference>
<dbReference type="Pfam" id="PF08387">
    <property type="entry name" value="FBD"/>
    <property type="match status" value="2"/>
</dbReference>
<dbReference type="InterPro" id="IPR036047">
    <property type="entry name" value="F-box-like_dom_sf"/>
</dbReference>
<evidence type="ECO:0000259" key="2">
    <source>
        <dbReference type="SMART" id="SM00579"/>
    </source>
</evidence>